<name>A0A3D8QQD6_9HELO</name>
<evidence type="ECO:0000256" key="3">
    <source>
        <dbReference type="ARBA" id="ARBA00023163"/>
    </source>
</evidence>
<dbReference type="AlphaFoldDB" id="A0A3D8QQD6"/>
<keyword evidence="2 5" id="KW-0238">DNA-binding</keyword>
<evidence type="ECO:0000313" key="8">
    <source>
        <dbReference type="EMBL" id="RDW63860.1"/>
    </source>
</evidence>
<dbReference type="GO" id="GO:0008301">
    <property type="term" value="F:DNA binding, bending"/>
    <property type="evidence" value="ECO:0007669"/>
    <property type="project" value="InterPro"/>
</dbReference>
<dbReference type="GO" id="GO:0045895">
    <property type="term" value="P:positive regulation of mating-type specific transcription, DNA-templated"/>
    <property type="evidence" value="ECO:0007669"/>
    <property type="project" value="InterPro"/>
</dbReference>
<evidence type="ECO:0000256" key="1">
    <source>
        <dbReference type="ARBA" id="ARBA00023015"/>
    </source>
</evidence>
<dbReference type="Proteomes" id="UP000256328">
    <property type="component" value="Unassembled WGS sequence"/>
</dbReference>
<evidence type="ECO:0000256" key="2">
    <source>
        <dbReference type="ARBA" id="ARBA00023125"/>
    </source>
</evidence>
<evidence type="ECO:0000259" key="7">
    <source>
        <dbReference type="PROSITE" id="PS51325"/>
    </source>
</evidence>
<comment type="similarity">
    <text evidence="5">Belongs to the MATALPHA1 family.</text>
</comment>
<comment type="caution">
    <text evidence="8">The sequence shown here is derived from an EMBL/GenBank/DDBJ whole genome shotgun (WGS) entry which is preliminary data.</text>
</comment>
<keyword evidence="1 5" id="KW-0805">Transcription regulation</keyword>
<evidence type="ECO:0000313" key="9">
    <source>
        <dbReference type="Proteomes" id="UP000256328"/>
    </source>
</evidence>
<accession>A0A3D8QQD6</accession>
<comment type="subcellular location">
    <subcellularLocation>
        <location evidence="5">Nucleus</location>
    </subcellularLocation>
</comment>
<sequence>MATQANQMAPNSSEPAPHTQLNSASRLPNEFVLHKIPITAAEAVERGYNIPASTPSDAKVYVGNLMPHPALPEKKRPLNSWMAFRTFYARIFRKTQQKAASSYLTVLWSRDPFKAKWAIVAKAYSSIRDLVGKHNARLDRYLSIVVPAIGIIGAEDYLRTLNWSITATADGSMSLVQTKALNLELLPLIITRTSMTEIEIFNLCAERQYVTRFDSGRLVVMANQARQVKLLAAGPRINSTSEVLARVPEARSEKVFIHQVMTDPEYAASRVFGFDVDQMLGTPRSCDPDRPSQHWNDTMADIYHPEEGHINTEVFTYGLNWQVGDINDPLSFDRILAEMGAVEDGWMIPTGEPLDAVPGEQKHTDPPQSRTLEPGSRRHATSLR</sequence>
<keyword evidence="4 5" id="KW-0539">Nucleus</keyword>
<dbReference type="Pfam" id="PF04769">
    <property type="entry name" value="MATalpha_HMGbox"/>
    <property type="match status" value="1"/>
</dbReference>
<gene>
    <name evidence="8" type="ORF">BP5796_10362</name>
</gene>
<feature type="region of interest" description="Disordered" evidence="6">
    <location>
        <begin position="348"/>
        <end position="384"/>
    </location>
</feature>
<reference evidence="8 9" key="1">
    <citation type="journal article" date="2018" name="IMA Fungus">
        <title>IMA Genome-F 9: Draft genome sequence of Annulohypoxylon stygium, Aspergillus mulundensis, Berkeleyomyces basicola (syn. Thielaviopsis basicola), Ceratocystis smalleyi, two Cercospora beticola strains, Coleophoma cylindrospora, Fusarium fracticaudum, Phialophora cf. hyalina, and Morchella septimelata.</title>
        <authorList>
            <person name="Wingfield B.D."/>
            <person name="Bills G.F."/>
            <person name="Dong Y."/>
            <person name="Huang W."/>
            <person name="Nel W.J."/>
            <person name="Swalarsk-Parry B.S."/>
            <person name="Vaghefi N."/>
            <person name="Wilken P.M."/>
            <person name="An Z."/>
            <person name="de Beer Z.W."/>
            <person name="De Vos L."/>
            <person name="Chen L."/>
            <person name="Duong T.A."/>
            <person name="Gao Y."/>
            <person name="Hammerbacher A."/>
            <person name="Kikkert J.R."/>
            <person name="Li Y."/>
            <person name="Li H."/>
            <person name="Li K."/>
            <person name="Li Q."/>
            <person name="Liu X."/>
            <person name="Ma X."/>
            <person name="Naidoo K."/>
            <person name="Pethybridge S.J."/>
            <person name="Sun J."/>
            <person name="Steenkamp E.T."/>
            <person name="van der Nest M.A."/>
            <person name="van Wyk S."/>
            <person name="Wingfield M.J."/>
            <person name="Xiong C."/>
            <person name="Yue Q."/>
            <person name="Zhang X."/>
        </authorList>
    </citation>
    <scope>NUCLEOTIDE SEQUENCE [LARGE SCALE GENOMIC DNA]</scope>
    <source>
        <strain evidence="8 9">BP5796</strain>
    </source>
</reference>
<feature type="domain" description="Alpha box" evidence="7">
    <location>
        <begin position="73"/>
        <end position="128"/>
    </location>
</feature>
<evidence type="ECO:0000256" key="5">
    <source>
        <dbReference type="RuleBase" id="RU003516"/>
    </source>
</evidence>
<evidence type="ECO:0000256" key="6">
    <source>
        <dbReference type="SAM" id="MobiDB-lite"/>
    </source>
</evidence>
<organism evidence="8 9">
    <name type="scientific">Coleophoma crateriformis</name>
    <dbReference type="NCBI Taxonomy" id="565419"/>
    <lineage>
        <taxon>Eukaryota</taxon>
        <taxon>Fungi</taxon>
        <taxon>Dikarya</taxon>
        <taxon>Ascomycota</taxon>
        <taxon>Pezizomycotina</taxon>
        <taxon>Leotiomycetes</taxon>
        <taxon>Helotiales</taxon>
        <taxon>Dermateaceae</taxon>
        <taxon>Coleophoma</taxon>
    </lineage>
</organism>
<dbReference type="OrthoDB" id="5398665at2759"/>
<dbReference type="EMBL" id="PDLN01000016">
    <property type="protein sequence ID" value="RDW63860.1"/>
    <property type="molecule type" value="Genomic_DNA"/>
</dbReference>
<evidence type="ECO:0000256" key="4">
    <source>
        <dbReference type="ARBA" id="ARBA00023242"/>
    </source>
</evidence>
<dbReference type="InterPro" id="IPR006856">
    <property type="entry name" value="MATalpha_HMGbox"/>
</dbReference>
<proteinExistence type="inferred from homology"/>
<dbReference type="PROSITE" id="PS51325">
    <property type="entry name" value="ALPHA_BOX"/>
    <property type="match status" value="1"/>
</dbReference>
<protein>
    <recommendedName>
        <fullName evidence="7">Alpha box domain-containing protein</fullName>
    </recommendedName>
</protein>
<feature type="region of interest" description="Disordered" evidence="6">
    <location>
        <begin position="1"/>
        <end position="22"/>
    </location>
</feature>
<keyword evidence="3 5" id="KW-0804">Transcription</keyword>
<dbReference type="GO" id="GO:0005634">
    <property type="term" value="C:nucleus"/>
    <property type="evidence" value="ECO:0007669"/>
    <property type="project" value="UniProtKB-SubCell"/>
</dbReference>
<keyword evidence="9" id="KW-1185">Reference proteome</keyword>